<reference evidence="1" key="1">
    <citation type="submission" date="2018-05" db="EMBL/GenBank/DDBJ databases">
        <authorList>
            <person name="Lanie J.A."/>
            <person name="Ng W.-L."/>
            <person name="Kazmierczak K.M."/>
            <person name="Andrzejewski T.M."/>
            <person name="Davidsen T.M."/>
            <person name="Wayne K.J."/>
            <person name="Tettelin H."/>
            <person name="Glass J.I."/>
            <person name="Rusch D."/>
            <person name="Podicherti R."/>
            <person name="Tsui H.-C.T."/>
            <person name="Winkler M.E."/>
        </authorList>
    </citation>
    <scope>NUCLEOTIDE SEQUENCE</scope>
</reference>
<sequence>ITLVPYRFNMEQIEQIAEEIIPQIG</sequence>
<dbReference type="EMBL" id="UINC01087889">
    <property type="protein sequence ID" value="SVC37644.1"/>
    <property type="molecule type" value="Genomic_DNA"/>
</dbReference>
<accession>A0A382LLD6</accession>
<dbReference type="AlphaFoldDB" id="A0A382LLD6"/>
<gene>
    <name evidence="1" type="ORF">METZ01_LOCUS290498</name>
</gene>
<name>A0A382LLD6_9ZZZZ</name>
<proteinExistence type="predicted"/>
<evidence type="ECO:0000313" key="1">
    <source>
        <dbReference type="EMBL" id="SVC37644.1"/>
    </source>
</evidence>
<organism evidence="1">
    <name type="scientific">marine metagenome</name>
    <dbReference type="NCBI Taxonomy" id="408172"/>
    <lineage>
        <taxon>unclassified sequences</taxon>
        <taxon>metagenomes</taxon>
        <taxon>ecological metagenomes</taxon>
    </lineage>
</organism>
<protein>
    <submittedName>
        <fullName evidence="1">Uncharacterized protein</fullName>
    </submittedName>
</protein>
<feature type="non-terminal residue" evidence="1">
    <location>
        <position position="1"/>
    </location>
</feature>